<evidence type="ECO:0000256" key="6">
    <source>
        <dbReference type="ARBA" id="ARBA00023170"/>
    </source>
</evidence>
<keyword evidence="2" id="KW-1003">Cell membrane</keyword>
<sequence length="203" mass="23793">MIAQELQKFIQILEPEYKPCPEFMGNFENIRISEETRICLRTYDIIENLFFQFEDHFRIQLILQTLVSMISISVLTFFLTYCLLRNSIIHLMWEIFYLTIELWQMYYTGTWCSRVTSSSKAILSKLYSLNDSTFPPELRSKIQKLTLKLSTNPPQVSPGQYFVLDRKSLTTILASITTYIIILLQFEISDNGDPSGNDTLYFS</sequence>
<evidence type="ECO:0000256" key="4">
    <source>
        <dbReference type="ARBA" id="ARBA00022989"/>
    </source>
</evidence>
<dbReference type="Pfam" id="PF08395">
    <property type="entry name" value="7tm_7"/>
    <property type="match status" value="1"/>
</dbReference>
<evidence type="ECO:0000256" key="2">
    <source>
        <dbReference type="ARBA" id="ARBA00022475"/>
    </source>
</evidence>
<dbReference type="OrthoDB" id="6625921at2759"/>
<keyword evidence="4 8" id="KW-1133">Transmembrane helix</keyword>
<comment type="subcellular location">
    <subcellularLocation>
        <location evidence="1">Cell membrane</location>
        <topology evidence="1">Multi-pass membrane protein</topology>
    </subcellularLocation>
</comment>
<evidence type="ECO:0000256" key="1">
    <source>
        <dbReference type="ARBA" id="ARBA00004651"/>
    </source>
</evidence>
<evidence type="ECO:0000313" key="9">
    <source>
        <dbReference type="EMBL" id="CAG7678318.1"/>
    </source>
</evidence>
<dbReference type="GO" id="GO:0030425">
    <property type="term" value="C:dendrite"/>
    <property type="evidence" value="ECO:0007669"/>
    <property type="project" value="TreeGrafter"/>
</dbReference>
<dbReference type="Proteomes" id="UP000708208">
    <property type="component" value="Unassembled WGS sequence"/>
</dbReference>
<feature type="transmembrane region" description="Helical" evidence="8">
    <location>
        <begin position="169"/>
        <end position="188"/>
    </location>
</feature>
<dbReference type="GO" id="GO:0050909">
    <property type="term" value="P:sensory perception of taste"/>
    <property type="evidence" value="ECO:0007669"/>
    <property type="project" value="InterPro"/>
</dbReference>
<keyword evidence="3 8" id="KW-0812">Transmembrane</keyword>
<evidence type="ECO:0000256" key="7">
    <source>
        <dbReference type="ARBA" id="ARBA00023224"/>
    </source>
</evidence>
<dbReference type="GO" id="GO:0043025">
    <property type="term" value="C:neuronal cell body"/>
    <property type="evidence" value="ECO:0007669"/>
    <property type="project" value="TreeGrafter"/>
</dbReference>
<name>A0A8J2NS85_9HEXA</name>
<dbReference type="GO" id="GO:0005886">
    <property type="term" value="C:plasma membrane"/>
    <property type="evidence" value="ECO:0007669"/>
    <property type="project" value="UniProtKB-SubCell"/>
</dbReference>
<dbReference type="GO" id="GO:0008049">
    <property type="term" value="P:male courtship behavior"/>
    <property type="evidence" value="ECO:0007669"/>
    <property type="project" value="TreeGrafter"/>
</dbReference>
<dbReference type="InterPro" id="IPR013604">
    <property type="entry name" value="7TM_chemorcpt"/>
</dbReference>
<dbReference type="PANTHER" id="PTHR21143">
    <property type="entry name" value="INVERTEBRATE GUSTATORY RECEPTOR"/>
    <property type="match status" value="1"/>
</dbReference>
<keyword evidence="5 8" id="KW-0472">Membrane</keyword>
<accession>A0A8J2NS85</accession>
<dbReference type="GO" id="GO:0030424">
    <property type="term" value="C:axon"/>
    <property type="evidence" value="ECO:0007669"/>
    <property type="project" value="TreeGrafter"/>
</dbReference>
<dbReference type="AlphaFoldDB" id="A0A8J2NS85"/>
<organism evidence="9 10">
    <name type="scientific">Allacma fusca</name>
    <dbReference type="NCBI Taxonomy" id="39272"/>
    <lineage>
        <taxon>Eukaryota</taxon>
        <taxon>Metazoa</taxon>
        <taxon>Ecdysozoa</taxon>
        <taxon>Arthropoda</taxon>
        <taxon>Hexapoda</taxon>
        <taxon>Collembola</taxon>
        <taxon>Symphypleona</taxon>
        <taxon>Sminthuridae</taxon>
        <taxon>Allacma</taxon>
    </lineage>
</organism>
<comment type="caution">
    <text evidence="9">The sequence shown here is derived from an EMBL/GenBank/DDBJ whole genome shotgun (WGS) entry which is preliminary data.</text>
</comment>
<evidence type="ECO:0000256" key="3">
    <source>
        <dbReference type="ARBA" id="ARBA00022692"/>
    </source>
</evidence>
<proteinExistence type="predicted"/>
<keyword evidence="10" id="KW-1185">Reference proteome</keyword>
<feature type="transmembrane region" description="Helical" evidence="8">
    <location>
        <begin position="61"/>
        <end position="84"/>
    </location>
</feature>
<gene>
    <name evidence="9" type="ORF">AFUS01_LOCUS2562</name>
</gene>
<evidence type="ECO:0000313" key="10">
    <source>
        <dbReference type="Proteomes" id="UP000708208"/>
    </source>
</evidence>
<dbReference type="GO" id="GO:0007635">
    <property type="term" value="P:chemosensory behavior"/>
    <property type="evidence" value="ECO:0007669"/>
    <property type="project" value="TreeGrafter"/>
</dbReference>
<dbReference type="PANTHER" id="PTHR21143:SF104">
    <property type="entry name" value="GUSTATORY RECEPTOR 8A-RELATED"/>
    <property type="match status" value="1"/>
</dbReference>
<keyword evidence="6" id="KW-0675">Receptor</keyword>
<protein>
    <submittedName>
        <fullName evidence="9">Uncharacterized protein</fullName>
    </submittedName>
</protein>
<dbReference type="GO" id="GO:0007165">
    <property type="term" value="P:signal transduction"/>
    <property type="evidence" value="ECO:0007669"/>
    <property type="project" value="UniProtKB-KW"/>
</dbReference>
<evidence type="ECO:0000256" key="5">
    <source>
        <dbReference type="ARBA" id="ARBA00023136"/>
    </source>
</evidence>
<dbReference type="EMBL" id="CAJVCH010014712">
    <property type="protein sequence ID" value="CAG7678318.1"/>
    <property type="molecule type" value="Genomic_DNA"/>
</dbReference>
<evidence type="ECO:0000256" key="8">
    <source>
        <dbReference type="SAM" id="Phobius"/>
    </source>
</evidence>
<reference evidence="9" key="1">
    <citation type="submission" date="2021-06" db="EMBL/GenBank/DDBJ databases">
        <authorList>
            <person name="Hodson N. C."/>
            <person name="Mongue J. A."/>
            <person name="Jaron S. K."/>
        </authorList>
    </citation>
    <scope>NUCLEOTIDE SEQUENCE</scope>
</reference>
<keyword evidence="7" id="KW-0807">Transducer</keyword>